<dbReference type="RefSeq" id="WP_107821322.1">
    <property type="nucleotide sequence ID" value="NZ_OY782574.1"/>
</dbReference>
<accession>A0A2T5C518</accession>
<dbReference type="PROSITE" id="PS01124">
    <property type="entry name" value="HTH_ARAC_FAMILY_2"/>
    <property type="match status" value="1"/>
</dbReference>
<dbReference type="PANTHER" id="PTHR43280">
    <property type="entry name" value="ARAC-FAMILY TRANSCRIPTIONAL REGULATOR"/>
    <property type="match status" value="1"/>
</dbReference>
<dbReference type="InterPro" id="IPR009057">
    <property type="entry name" value="Homeodomain-like_sf"/>
</dbReference>
<dbReference type="AlphaFoldDB" id="A0A2T5C518"/>
<keyword evidence="1" id="KW-0805">Transcription regulation</keyword>
<proteinExistence type="predicted"/>
<dbReference type="GO" id="GO:0003700">
    <property type="term" value="F:DNA-binding transcription factor activity"/>
    <property type="evidence" value="ECO:0007669"/>
    <property type="project" value="InterPro"/>
</dbReference>
<evidence type="ECO:0000259" key="4">
    <source>
        <dbReference type="PROSITE" id="PS01124"/>
    </source>
</evidence>
<dbReference type="SUPFAM" id="SSF46689">
    <property type="entry name" value="Homeodomain-like"/>
    <property type="match status" value="1"/>
</dbReference>
<reference evidence="5 6" key="1">
    <citation type="submission" date="2018-04" db="EMBL/GenBank/DDBJ databases">
        <title>Genomic Encyclopedia of Archaeal and Bacterial Type Strains, Phase II (KMG-II): from individual species to whole genera.</title>
        <authorList>
            <person name="Goeker M."/>
        </authorList>
    </citation>
    <scope>NUCLEOTIDE SEQUENCE [LARGE SCALE GENOMIC DNA]</scope>
    <source>
        <strain evidence="5 6">DSM 28823</strain>
    </source>
</reference>
<evidence type="ECO:0000256" key="3">
    <source>
        <dbReference type="ARBA" id="ARBA00023163"/>
    </source>
</evidence>
<dbReference type="SMART" id="SM00342">
    <property type="entry name" value="HTH_ARAC"/>
    <property type="match status" value="1"/>
</dbReference>
<evidence type="ECO:0000313" key="6">
    <source>
        <dbReference type="Proteomes" id="UP000243525"/>
    </source>
</evidence>
<keyword evidence="2 5" id="KW-0238">DNA-binding</keyword>
<comment type="caution">
    <text evidence="5">The sequence shown here is derived from an EMBL/GenBank/DDBJ whole genome shotgun (WGS) entry which is preliminary data.</text>
</comment>
<evidence type="ECO:0000256" key="2">
    <source>
        <dbReference type="ARBA" id="ARBA00023125"/>
    </source>
</evidence>
<dbReference type="OrthoDB" id="1096411at2"/>
<dbReference type="InterPro" id="IPR014710">
    <property type="entry name" value="RmlC-like_jellyroll"/>
</dbReference>
<feature type="domain" description="HTH araC/xylS-type" evidence="4">
    <location>
        <begin position="191"/>
        <end position="289"/>
    </location>
</feature>
<dbReference type="Pfam" id="PF12833">
    <property type="entry name" value="HTH_18"/>
    <property type="match status" value="1"/>
</dbReference>
<evidence type="ECO:0000256" key="1">
    <source>
        <dbReference type="ARBA" id="ARBA00023015"/>
    </source>
</evidence>
<evidence type="ECO:0000313" key="5">
    <source>
        <dbReference type="EMBL" id="PTN09943.1"/>
    </source>
</evidence>
<dbReference type="EMBL" id="QAAD01000003">
    <property type="protein sequence ID" value="PTN09943.1"/>
    <property type="molecule type" value="Genomic_DNA"/>
</dbReference>
<dbReference type="Gene3D" id="2.60.120.10">
    <property type="entry name" value="Jelly Rolls"/>
    <property type="match status" value="1"/>
</dbReference>
<sequence>MHNEITTYGLLDQQGVETNFILKDMGALYDKFDGQPDKPHRHDYFTILLIEKAKGQHIVDFKSYELFDHSLFFIYPGQVHQFMASERPEGWVINFTQLFLVKTGIPDRMINDVYLFNKHGETPPLPVSEENFQHYKDIIRQIEQYSQMDSSMKDDALGALLKLILVQSNNHCSLHKEKNPQTIEAGNQLVRHFKDLIDQHYHQLHKVNDYAEMLAVTADYLNKSVKSLTGKSAKEFILDRILVEAKRVLLFTETTNKELAFQLGFEEPSHFSSFFKRYTNTSPIDFRNTARQA</sequence>
<dbReference type="Pfam" id="PF02311">
    <property type="entry name" value="AraC_binding"/>
    <property type="match status" value="1"/>
</dbReference>
<dbReference type="Gene3D" id="1.10.10.60">
    <property type="entry name" value="Homeodomain-like"/>
    <property type="match status" value="1"/>
</dbReference>
<dbReference type="InterPro" id="IPR037923">
    <property type="entry name" value="HTH-like"/>
</dbReference>
<dbReference type="GO" id="GO:0043565">
    <property type="term" value="F:sequence-specific DNA binding"/>
    <property type="evidence" value="ECO:0007669"/>
    <property type="project" value="InterPro"/>
</dbReference>
<protein>
    <submittedName>
        <fullName evidence="5">AraC-like DNA-binding protein</fullName>
    </submittedName>
</protein>
<dbReference type="SUPFAM" id="SSF51215">
    <property type="entry name" value="Regulatory protein AraC"/>
    <property type="match status" value="1"/>
</dbReference>
<keyword evidence="3" id="KW-0804">Transcription</keyword>
<organism evidence="5 6">
    <name type="scientific">Mangrovibacterium marinum</name>
    <dbReference type="NCBI Taxonomy" id="1639118"/>
    <lineage>
        <taxon>Bacteria</taxon>
        <taxon>Pseudomonadati</taxon>
        <taxon>Bacteroidota</taxon>
        <taxon>Bacteroidia</taxon>
        <taxon>Marinilabiliales</taxon>
        <taxon>Prolixibacteraceae</taxon>
        <taxon>Mangrovibacterium</taxon>
    </lineage>
</organism>
<gene>
    <name evidence="5" type="ORF">C8N47_103240</name>
</gene>
<dbReference type="InterPro" id="IPR018060">
    <property type="entry name" value="HTH_AraC"/>
</dbReference>
<dbReference type="Proteomes" id="UP000243525">
    <property type="component" value="Unassembled WGS sequence"/>
</dbReference>
<dbReference type="PANTHER" id="PTHR43280:SF32">
    <property type="entry name" value="TRANSCRIPTIONAL REGULATORY PROTEIN"/>
    <property type="match status" value="1"/>
</dbReference>
<name>A0A2T5C518_9BACT</name>
<dbReference type="InterPro" id="IPR003313">
    <property type="entry name" value="AraC-bd"/>
</dbReference>
<keyword evidence="6" id="KW-1185">Reference proteome</keyword>